<dbReference type="EMBL" id="CAKKLH010000035">
    <property type="protein sequence ID" value="CAH0100380.1"/>
    <property type="molecule type" value="Genomic_DNA"/>
</dbReference>
<dbReference type="Proteomes" id="UP000789390">
    <property type="component" value="Unassembled WGS sequence"/>
</dbReference>
<evidence type="ECO:0008006" key="7">
    <source>
        <dbReference type="Google" id="ProtNLM"/>
    </source>
</evidence>
<keyword evidence="6" id="KW-1185">Reference proteome</keyword>
<evidence type="ECO:0000313" key="5">
    <source>
        <dbReference type="EMBL" id="CAH0100380.1"/>
    </source>
</evidence>
<feature type="compositionally biased region" description="Low complexity" evidence="3">
    <location>
        <begin position="124"/>
        <end position="156"/>
    </location>
</feature>
<keyword evidence="4" id="KW-0732">Signal</keyword>
<evidence type="ECO:0000256" key="4">
    <source>
        <dbReference type="SAM" id="SignalP"/>
    </source>
</evidence>
<dbReference type="GO" id="GO:0005615">
    <property type="term" value="C:extracellular space"/>
    <property type="evidence" value="ECO:0007669"/>
    <property type="project" value="TreeGrafter"/>
</dbReference>
<accession>A0A8J2WBT8</accession>
<name>A0A8J2WBT8_9CRUS</name>
<dbReference type="AlphaFoldDB" id="A0A8J2WBT8"/>
<evidence type="ECO:0000256" key="3">
    <source>
        <dbReference type="SAM" id="MobiDB-lite"/>
    </source>
</evidence>
<dbReference type="PANTHER" id="PTHR12236">
    <property type="entry name" value="STRUCTURAL CONTITUENT OF CUTICLE"/>
    <property type="match status" value="1"/>
</dbReference>
<dbReference type="Pfam" id="PF00379">
    <property type="entry name" value="Chitin_bind_4"/>
    <property type="match status" value="1"/>
</dbReference>
<protein>
    <recommendedName>
        <fullName evidence="7">Cuticle protein</fullName>
    </recommendedName>
</protein>
<feature type="chain" id="PRO_5035263773" description="Cuticle protein" evidence="4">
    <location>
        <begin position="24"/>
        <end position="298"/>
    </location>
</feature>
<dbReference type="InterPro" id="IPR051217">
    <property type="entry name" value="Insect_Cuticle_Struc_Prot"/>
</dbReference>
<keyword evidence="1 2" id="KW-0193">Cuticle</keyword>
<reference evidence="5" key="1">
    <citation type="submission" date="2021-11" db="EMBL/GenBank/DDBJ databases">
        <authorList>
            <person name="Schell T."/>
        </authorList>
    </citation>
    <scope>NUCLEOTIDE SEQUENCE</scope>
    <source>
        <strain evidence="5">M5</strain>
    </source>
</reference>
<evidence type="ECO:0000256" key="2">
    <source>
        <dbReference type="PROSITE-ProRule" id="PRU00497"/>
    </source>
</evidence>
<dbReference type="InterPro" id="IPR000618">
    <property type="entry name" value="Insect_cuticle"/>
</dbReference>
<organism evidence="5 6">
    <name type="scientific">Daphnia galeata</name>
    <dbReference type="NCBI Taxonomy" id="27404"/>
    <lineage>
        <taxon>Eukaryota</taxon>
        <taxon>Metazoa</taxon>
        <taxon>Ecdysozoa</taxon>
        <taxon>Arthropoda</taxon>
        <taxon>Crustacea</taxon>
        <taxon>Branchiopoda</taxon>
        <taxon>Diplostraca</taxon>
        <taxon>Cladocera</taxon>
        <taxon>Anomopoda</taxon>
        <taxon>Daphniidae</taxon>
        <taxon>Daphnia</taxon>
    </lineage>
</organism>
<evidence type="ECO:0000313" key="6">
    <source>
        <dbReference type="Proteomes" id="UP000789390"/>
    </source>
</evidence>
<dbReference type="PANTHER" id="PTHR12236:SF79">
    <property type="entry name" value="CUTICULAR PROTEIN 50CB-RELATED"/>
    <property type="match status" value="1"/>
</dbReference>
<evidence type="ECO:0000256" key="1">
    <source>
        <dbReference type="ARBA" id="ARBA00022460"/>
    </source>
</evidence>
<feature type="region of interest" description="Disordered" evidence="3">
    <location>
        <begin position="124"/>
        <end position="234"/>
    </location>
</feature>
<comment type="caution">
    <text evidence="5">The sequence shown here is derived from an EMBL/GenBank/DDBJ whole genome shotgun (WGS) entry which is preliminary data.</text>
</comment>
<dbReference type="PROSITE" id="PS51155">
    <property type="entry name" value="CHIT_BIND_RR_2"/>
    <property type="match status" value="1"/>
</dbReference>
<sequence>MHLHLSAQVFYFILLVMLANSRAANINPLKSKFITTTTPDPQFDQGDPFQYSYAVEAEPTVNETRVRQSKAESSDGQEVVGQYKVLLPDGRLQTVSYTSGPNGYKATVKYVQVGVNDNTAASQLSVSSSTESSSNGRSFTVSRTRTTPTTPTTTTSAPPPPIIVAEETVDERQQTKQRQSEPSIDSRTSPSRSRQRQQSNRTLGERFRSSSQETNVVASAPAPVGGGKMTTTTTGDMAATASNAQTDDNAAAIRTDLTAASRFNKSFASSSSSTFGMKTTRRFDANHRHGATDRQDFN</sequence>
<dbReference type="GO" id="GO:0042302">
    <property type="term" value="F:structural constituent of cuticle"/>
    <property type="evidence" value="ECO:0007669"/>
    <property type="project" value="UniProtKB-UniRule"/>
</dbReference>
<dbReference type="OrthoDB" id="6884310at2759"/>
<gene>
    <name evidence="5" type="ORF">DGAL_LOCUS2610</name>
</gene>
<feature type="compositionally biased region" description="Low complexity" evidence="3">
    <location>
        <begin position="186"/>
        <end position="201"/>
    </location>
</feature>
<proteinExistence type="predicted"/>
<feature type="compositionally biased region" description="Polar residues" evidence="3">
    <location>
        <begin position="176"/>
        <end position="185"/>
    </location>
</feature>
<feature type="signal peptide" evidence="4">
    <location>
        <begin position="1"/>
        <end position="23"/>
    </location>
</feature>
<dbReference type="GO" id="GO:0031012">
    <property type="term" value="C:extracellular matrix"/>
    <property type="evidence" value="ECO:0007669"/>
    <property type="project" value="TreeGrafter"/>
</dbReference>